<keyword evidence="6" id="KW-0378">Hydrolase</keyword>
<keyword evidence="3" id="KW-1003">Cell membrane</keyword>
<feature type="transmembrane region" description="Helical" evidence="10">
    <location>
        <begin position="238"/>
        <end position="259"/>
    </location>
</feature>
<evidence type="ECO:0000313" key="13">
    <source>
        <dbReference type="Proteomes" id="UP000184520"/>
    </source>
</evidence>
<protein>
    <recommendedName>
        <fullName evidence="2">cyclic-guanylate-specific phosphodiesterase</fullName>
        <ecNumber evidence="2">3.1.4.52</ecNumber>
    </recommendedName>
</protein>
<organism evidence="12 13">
    <name type="scientific">Marisediminitalea aggregata</name>
    <dbReference type="NCBI Taxonomy" id="634436"/>
    <lineage>
        <taxon>Bacteria</taxon>
        <taxon>Pseudomonadati</taxon>
        <taxon>Pseudomonadota</taxon>
        <taxon>Gammaproteobacteria</taxon>
        <taxon>Alteromonadales</taxon>
        <taxon>Alteromonadaceae</taxon>
        <taxon>Marisediminitalea</taxon>
    </lineage>
</organism>
<dbReference type="Pfam" id="PF12792">
    <property type="entry name" value="CSS-motif"/>
    <property type="match status" value="1"/>
</dbReference>
<evidence type="ECO:0000256" key="10">
    <source>
        <dbReference type="SAM" id="Phobius"/>
    </source>
</evidence>
<dbReference type="PANTHER" id="PTHR33121:SF79">
    <property type="entry name" value="CYCLIC DI-GMP PHOSPHODIESTERASE PDED-RELATED"/>
    <property type="match status" value="1"/>
</dbReference>
<dbReference type="SMART" id="SM00052">
    <property type="entry name" value="EAL"/>
    <property type="match status" value="1"/>
</dbReference>
<accession>A0A1M5PSD6</accession>
<evidence type="ECO:0000256" key="7">
    <source>
        <dbReference type="ARBA" id="ARBA00022989"/>
    </source>
</evidence>
<evidence type="ECO:0000256" key="8">
    <source>
        <dbReference type="ARBA" id="ARBA00023136"/>
    </source>
</evidence>
<dbReference type="Pfam" id="PF00563">
    <property type="entry name" value="EAL"/>
    <property type="match status" value="1"/>
</dbReference>
<reference evidence="13" key="1">
    <citation type="submission" date="2016-11" db="EMBL/GenBank/DDBJ databases">
        <authorList>
            <person name="Varghese N."/>
            <person name="Submissions S."/>
        </authorList>
    </citation>
    <scope>NUCLEOTIDE SEQUENCE [LARGE SCALE GENOMIC DNA]</scope>
    <source>
        <strain evidence="13">CGMCC 1.8995</strain>
    </source>
</reference>
<keyword evidence="13" id="KW-1185">Reference proteome</keyword>
<dbReference type="SUPFAM" id="SSF141868">
    <property type="entry name" value="EAL domain-like"/>
    <property type="match status" value="1"/>
</dbReference>
<feature type="domain" description="EAL" evidence="11">
    <location>
        <begin position="263"/>
        <end position="512"/>
    </location>
</feature>
<dbReference type="GO" id="GO:0005886">
    <property type="term" value="C:plasma membrane"/>
    <property type="evidence" value="ECO:0007669"/>
    <property type="project" value="UniProtKB-SubCell"/>
</dbReference>
<dbReference type="OrthoDB" id="1673646at2"/>
<dbReference type="Proteomes" id="UP000184520">
    <property type="component" value="Unassembled WGS sequence"/>
</dbReference>
<evidence type="ECO:0000256" key="9">
    <source>
        <dbReference type="ARBA" id="ARBA00034290"/>
    </source>
</evidence>
<evidence type="ECO:0000256" key="6">
    <source>
        <dbReference type="ARBA" id="ARBA00022801"/>
    </source>
</evidence>
<sequence length="514" mass="57766">MPAINSYHVLSLLFKICISLLVGLAVHFSATKYLEYDFESVIHAEIHSTFEEIAQITGELDSVFQSLHALNVSECDEDLLLAMRQHLFSALYIKDLGYVQGDYMLCSTGVGIFKDPVYVDIADYQGPKGSEIWVDRGIELFDQQVKAMIIRNGNFNAVITEQQFNSLISIPVQWRIMYHYQGEHVHVAGHKSLPVPVTAQHKVDDAFFYQTDCSDVVPYCVGTLTPRSYFEEYNQRLLVLWLIIAILTAVLTFGGLLIASRFRRSKKSRVLRGLKTKQFYCEYQPIVSLSSGHVIGCEVLARFKDNTGPIFPDEFIPVIQDSNKTWEFSVQIMNRVYSDLSPECEALESFKVNINFFARDIDNGRVLAIKAHPLNTLKNINLVVEVTESEQLASSSSKNTLNSLTESGFQVAIDDFGTGYSNLGQLRQFTCHTLKIDRSFVSEMEGGSIRSSLIPHVVDIAKNINVNIVAEGIENDKQRMALLDAGIAFGQGYHFGKPMSLNKLISQLKSDKPQ</sequence>
<evidence type="ECO:0000256" key="4">
    <source>
        <dbReference type="ARBA" id="ARBA00022636"/>
    </source>
</evidence>
<dbReference type="InterPro" id="IPR050706">
    <property type="entry name" value="Cyclic-di-GMP_PDE-like"/>
</dbReference>
<comment type="catalytic activity">
    <reaction evidence="9">
        <text>3',3'-c-di-GMP + H2O = 5'-phosphoguanylyl(3'-&gt;5')guanosine + H(+)</text>
        <dbReference type="Rhea" id="RHEA:24902"/>
        <dbReference type="ChEBI" id="CHEBI:15377"/>
        <dbReference type="ChEBI" id="CHEBI:15378"/>
        <dbReference type="ChEBI" id="CHEBI:58754"/>
        <dbReference type="ChEBI" id="CHEBI:58805"/>
        <dbReference type="EC" id="3.1.4.52"/>
    </reaction>
</comment>
<comment type="subcellular location">
    <subcellularLocation>
        <location evidence="1">Cell membrane</location>
        <topology evidence="1">Multi-pass membrane protein</topology>
    </subcellularLocation>
</comment>
<dbReference type="AlphaFoldDB" id="A0A1M5PSD6"/>
<evidence type="ECO:0000256" key="2">
    <source>
        <dbReference type="ARBA" id="ARBA00012282"/>
    </source>
</evidence>
<evidence type="ECO:0000256" key="1">
    <source>
        <dbReference type="ARBA" id="ARBA00004651"/>
    </source>
</evidence>
<dbReference type="Gene3D" id="3.20.20.450">
    <property type="entry name" value="EAL domain"/>
    <property type="match status" value="1"/>
</dbReference>
<dbReference type="STRING" id="634436.SAMN05216361_3582"/>
<evidence type="ECO:0000313" key="12">
    <source>
        <dbReference type="EMBL" id="SHH04765.1"/>
    </source>
</evidence>
<evidence type="ECO:0000259" key="11">
    <source>
        <dbReference type="PROSITE" id="PS50883"/>
    </source>
</evidence>
<dbReference type="InterPro" id="IPR001633">
    <property type="entry name" value="EAL_dom"/>
</dbReference>
<dbReference type="EMBL" id="FQWD01000006">
    <property type="protein sequence ID" value="SHH04765.1"/>
    <property type="molecule type" value="Genomic_DNA"/>
</dbReference>
<dbReference type="PANTHER" id="PTHR33121">
    <property type="entry name" value="CYCLIC DI-GMP PHOSPHODIESTERASE PDEF"/>
    <property type="match status" value="1"/>
</dbReference>
<proteinExistence type="predicted"/>
<dbReference type="EC" id="3.1.4.52" evidence="2"/>
<keyword evidence="5 10" id="KW-0812">Transmembrane</keyword>
<name>A0A1M5PSD6_9ALTE</name>
<feature type="transmembrane region" description="Helical" evidence="10">
    <location>
        <begin position="12"/>
        <end position="30"/>
    </location>
</feature>
<keyword evidence="4" id="KW-0973">c-di-GMP</keyword>
<dbReference type="GO" id="GO:0071111">
    <property type="term" value="F:cyclic-guanylate-specific phosphodiesterase activity"/>
    <property type="evidence" value="ECO:0007669"/>
    <property type="project" value="UniProtKB-EC"/>
</dbReference>
<gene>
    <name evidence="12" type="ORF">SAMN05216361_3582</name>
</gene>
<keyword evidence="7 10" id="KW-1133">Transmembrane helix</keyword>
<dbReference type="PROSITE" id="PS50883">
    <property type="entry name" value="EAL"/>
    <property type="match status" value="1"/>
</dbReference>
<dbReference type="InterPro" id="IPR035919">
    <property type="entry name" value="EAL_sf"/>
</dbReference>
<dbReference type="InterPro" id="IPR024744">
    <property type="entry name" value="CSS-motif_dom"/>
</dbReference>
<evidence type="ECO:0000256" key="3">
    <source>
        <dbReference type="ARBA" id="ARBA00022475"/>
    </source>
</evidence>
<dbReference type="CDD" id="cd01948">
    <property type="entry name" value="EAL"/>
    <property type="match status" value="1"/>
</dbReference>
<evidence type="ECO:0000256" key="5">
    <source>
        <dbReference type="ARBA" id="ARBA00022692"/>
    </source>
</evidence>
<keyword evidence="8 10" id="KW-0472">Membrane</keyword>